<protein>
    <submittedName>
        <fullName evidence="2">SDR family oxidoreductase</fullName>
    </submittedName>
</protein>
<evidence type="ECO:0000313" key="3">
    <source>
        <dbReference type="Proteomes" id="UP001529272"/>
    </source>
</evidence>
<feature type="compositionally biased region" description="Polar residues" evidence="1">
    <location>
        <begin position="53"/>
        <end position="80"/>
    </location>
</feature>
<feature type="region of interest" description="Disordered" evidence="1">
    <location>
        <begin position="49"/>
        <end position="80"/>
    </location>
</feature>
<dbReference type="InterPro" id="IPR002347">
    <property type="entry name" value="SDR_fam"/>
</dbReference>
<evidence type="ECO:0000313" key="2">
    <source>
        <dbReference type="EMBL" id="MDM3929058.1"/>
    </source>
</evidence>
<accession>A0ABT7P7R1</accession>
<dbReference type="SUPFAM" id="SSF51735">
    <property type="entry name" value="NAD(P)-binding Rossmann-fold domains"/>
    <property type="match status" value="1"/>
</dbReference>
<dbReference type="RefSeq" id="WP_257786929.1">
    <property type="nucleotide sequence ID" value="NZ_JACKUM010000019.1"/>
</dbReference>
<name>A0ABT7P7R1_MYCIT</name>
<reference evidence="2 3" key="1">
    <citation type="submission" date="2023-06" db="EMBL/GenBank/DDBJ databases">
        <title>Itaconate inhibition of nontuberculous mycobacteria.</title>
        <authorList>
            <person name="Breen P."/>
            <person name="Zimbric M."/>
            <person name="Caverly L."/>
        </authorList>
    </citation>
    <scope>NUCLEOTIDE SEQUENCE [LARGE SCALE GENOMIC DNA]</scope>
    <source>
        <strain evidence="2 3">FLAC1071</strain>
    </source>
</reference>
<comment type="caution">
    <text evidence="2">The sequence shown here is derived from an EMBL/GenBank/DDBJ whole genome shotgun (WGS) entry which is preliminary data.</text>
</comment>
<organism evidence="2 3">
    <name type="scientific">Mycobacterium intracellulare subsp. chimaera</name>
    <dbReference type="NCBI Taxonomy" id="222805"/>
    <lineage>
        <taxon>Bacteria</taxon>
        <taxon>Bacillati</taxon>
        <taxon>Actinomycetota</taxon>
        <taxon>Actinomycetes</taxon>
        <taxon>Mycobacteriales</taxon>
        <taxon>Mycobacteriaceae</taxon>
        <taxon>Mycobacterium</taxon>
        <taxon>Mycobacterium avium complex (MAC)</taxon>
    </lineage>
</organism>
<dbReference type="Pfam" id="PF13561">
    <property type="entry name" value="adh_short_C2"/>
    <property type="match status" value="1"/>
</dbReference>
<evidence type="ECO:0000256" key="1">
    <source>
        <dbReference type="SAM" id="MobiDB-lite"/>
    </source>
</evidence>
<dbReference type="Proteomes" id="UP001529272">
    <property type="component" value="Unassembled WGS sequence"/>
</dbReference>
<dbReference type="InterPro" id="IPR036291">
    <property type="entry name" value="NAD(P)-bd_dom_sf"/>
</dbReference>
<proteinExistence type="predicted"/>
<sequence>MTEWRFRRPEEVADLVAFLASDSAGYITAQDISIDGGMGLNTFFVGPARPQDRGSSQIYPVESKGQTPCPSTSATARQDC</sequence>
<dbReference type="Gene3D" id="3.40.50.720">
    <property type="entry name" value="NAD(P)-binding Rossmann-like Domain"/>
    <property type="match status" value="1"/>
</dbReference>
<dbReference type="EMBL" id="JASZZX010000030">
    <property type="protein sequence ID" value="MDM3929058.1"/>
    <property type="molecule type" value="Genomic_DNA"/>
</dbReference>
<gene>
    <name evidence="2" type="ORF">QRB35_24035</name>
</gene>
<reference evidence="3" key="2">
    <citation type="submission" date="2023-06" db="EMBL/GenBank/DDBJ databases">
        <title>Itaconate inhibition of nontuberculous mycobacteria.</title>
        <authorList>
            <person name="Spilker T."/>
        </authorList>
    </citation>
    <scope>NUCLEOTIDE SEQUENCE [LARGE SCALE GENOMIC DNA]</scope>
    <source>
        <strain evidence="3">FLAC1071</strain>
    </source>
</reference>
<keyword evidence="3" id="KW-1185">Reference proteome</keyword>